<accession>A0A1I4Z1F2</accession>
<organism evidence="1 2">
    <name type="scientific">Formivibrio citricus</name>
    <dbReference type="NCBI Taxonomy" id="83765"/>
    <lineage>
        <taxon>Bacteria</taxon>
        <taxon>Pseudomonadati</taxon>
        <taxon>Pseudomonadota</taxon>
        <taxon>Betaproteobacteria</taxon>
        <taxon>Neisseriales</taxon>
        <taxon>Chitinibacteraceae</taxon>
        <taxon>Formivibrio</taxon>
    </lineage>
</organism>
<sequence>MTNLLSCCDGTVETDRAQLVEEIGEFFEVYGQAFSRLDVDGITAMFTLPFTSFHEMTPSQWGINEGPVLYEVTRSILNHYKERGITGMTYRLASLLAMGRDMASVVVTWTAHCQDRTSWNYDSGYHLIRQDGQWKIYGVIQFDERF</sequence>
<dbReference type="EMBL" id="FOVE01000009">
    <property type="protein sequence ID" value="SFN44058.1"/>
    <property type="molecule type" value="Genomic_DNA"/>
</dbReference>
<dbReference type="InterPro" id="IPR032710">
    <property type="entry name" value="NTF2-like_dom_sf"/>
</dbReference>
<evidence type="ECO:0000313" key="2">
    <source>
        <dbReference type="Proteomes" id="UP000242869"/>
    </source>
</evidence>
<evidence type="ECO:0000313" key="1">
    <source>
        <dbReference type="EMBL" id="SFN44058.1"/>
    </source>
</evidence>
<dbReference type="OrthoDB" id="8588044at2"/>
<dbReference type="Proteomes" id="UP000242869">
    <property type="component" value="Unassembled WGS sequence"/>
</dbReference>
<keyword evidence="2" id="KW-1185">Reference proteome</keyword>
<protein>
    <recommendedName>
        <fullName evidence="3">SnoaL-like domain-containing protein</fullName>
    </recommendedName>
</protein>
<dbReference type="SUPFAM" id="SSF54427">
    <property type="entry name" value="NTF2-like"/>
    <property type="match status" value="1"/>
</dbReference>
<proteinExistence type="predicted"/>
<dbReference type="Gene3D" id="3.10.450.50">
    <property type="match status" value="1"/>
</dbReference>
<dbReference type="RefSeq" id="WP_143085998.1">
    <property type="nucleotide sequence ID" value="NZ_FOVE01000009.1"/>
</dbReference>
<gene>
    <name evidence="1" type="ORF">SAMN05660284_01489</name>
</gene>
<name>A0A1I4Z1F2_9NEIS</name>
<evidence type="ECO:0008006" key="3">
    <source>
        <dbReference type="Google" id="ProtNLM"/>
    </source>
</evidence>
<dbReference type="AlphaFoldDB" id="A0A1I4Z1F2"/>
<reference evidence="2" key="1">
    <citation type="submission" date="2016-10" db="EMBL/GenBank/DDBJ databases">
        <authorList>
            <person name="Varghese N."/>
            <person name="Submissions S."/>
        </authorList>
    </citation>
    <scope>NUCLEOTIDE SEQUENCE [LARGE SCALE GENOMIC DNA]</scope>
    <source>
        <strain evidence="2">DSM 6150</strain>
    </source>
</reference>